<keyword evidence="2" id="KW-1185">Reference proteome</keyword>
<dbReference type="STRING" id="62062.ENSHHUP00000041186"/>
<evidence type="ECO:0000313" key="1">
    <source>
        <dbReference type="Ensembl" id="ENSHHUP00000041186.1"/>
    </source>
</evidence>
<protein>
    <submittedName>
        <fullName evidence="1">Uncharacterized protein</fullName>
    </submittedName>
</protein>
<proteinExistence type="predicted"/>
<dbReference type="AlphaFoldDB" id="A0A4W5MQF5"/>
<reference evidence="1" key="2">
    <citation type="submission" date="2025-08" db="UniProtKB">
        <authorList>
            <consortium name="Ensembl"/>
        </authorList>
    </citation>
    <scope>IDENTIFICATION</scope>
</reference>
<reference evidence="2" key="1">
    <citation type="submission" date="2018-06" db="EMBL/GenBank/DDBJ databases">
        <title>Genome assembly of Danube salmon.</title>
        <authorList>
            <person name="Macqueen D.J."/>
            <person name="Gundappa M.K."/>
        </authorList>
    </citation>
    <scope>NUCLEOTIDE SEQUENCE [LARGE SCALE GENOMIC DNA]</scope>
</reference>
<dbReference type="Gene3D" id="3.30.420.10">
    <property type="entry name" value="Ribonuclease H-like superfamily/Ribonuclease H"/>
    <property type="match status" value="1"/>
</dbReference>
<dbReference type="InterPro" id="IPR036397">
    <property type="entry name" value="RNaseH_sf"/>
</dbReference>
<evidence type="ECO:0000313" key="2">
    <source>
        <dbReference type="Proteomes" id="UP000314982"/>
    </source>
</evidence>
<name>A0A4W5MQF5_9TELE</name>
<dbReference type="Proteomes" id="UP000314982">
    <property type="component" value="Unassembled WGS sequence"/>
</dbReference>
<dbReference type="GO" id="GO:0003676">
    <property type="term" value="F:nucleic acid binding"/>
    <property type="evidence" value="ECO:0007669"/>
    <property type="project" value="InterPro"/>
</dbReference>
<dbReference type="Ensembl" id="ENSHHUT00000042769.1">
    <property type="protein sequence ID" value="ENSHHUP00000041186.1"/>
    <property type="gene ID" value="ENSHHUG00000025446.1"/>
</dbReference>
<accession>A0A4W5MQF5</accession>
<reference evidence="1" key="3">
    <citation type="submission" date="2025-09" db="UniProtKB">
        <authorList>
            <consortium name="Ensembl"/>
        </authorList>
    </citation>
    <scope>IDENTIFICATION</scope>
</reference>
<sequence length="82" mass="9287">MLMSADGEIWFWRMPGERIMVWGCFSWFGLGPLVPVKGNLNATAYNYILDDSVLLNLGDQLHIKISDTDRTLLEPLTTRNGT</sequence>
<organism evidence="1 2">
    <name type="scientific">Hucho hucho</name>
    <name type="common">huchen</name>
    <dbReference type="NCBI Taxonomy" id="62062"/>
    <lineage>
        <taxon>Eukaryota</taxon>
        <taxon>Metazoa</taxon>
        <taxon>Chordata</taxon>
        <taxon>Craniata</taxon>
        <taxon>Vertebrata</taxon>
        <taxon>Euteleostomi</taxon>
        <taxon>Actinopterygii</taxon>
        <taxon>Neopterygii</taxon>
        <taxon>Teleostei</taxon>
        <taxon>Protacanthopterygii</taxon>
        <taxon>Salmoniformes</taxon>
        <taxon>Salmonidae</taxon>
        <taxon>Salmoninae</taxon>
        <taxon>Hucho</taxon>
    </lineage>
</organism>
<dbReference type="GeneTree" id="ENSGT00970000196811"/>